<name>A0A8J2PI07_9HEXA</name>
<protein>
    <submittedName>
        <fullName evidence="1">Uncharacterized protein</fullName>
    </submittedName>
</protein>
<reference evidence="1" key="1">
    <citation type="submission" date="2021-06" db="EMBL/GenBank/DDBJ databases">
        <authorList>
            <person name="Hodson N. C."/>
            <person name="Mongue J. A."/>
            <person name="Jaron S. K."/>
        </authorList>
    </citation>
    <scope>NUCLEOTIDE SEQUENCE</scope>
</reference>
<evidence type="ECO:0000313" key="2">
    <source>
        <dbReference type="Proteomes" id="UP000708208"/>
    </source>
</evidence>
<feature type="non-terminal residue" evidence="1">
    <location>
        <position position="84"/>
    </location>
</feature>
<proteinExistence type="predicted"/>
<sequence length="84" mass="9961">MANWWKSNERIRLKEENVDPLGDYQSKIPRDLIISPASPTLDLLEDARDHHDQKPLKKNEHHEIQFHLDLKDFEDVDIKFNGSE</sequence>
<organism evidence="1 2">
    <name type="scientific">Allacma fusca</name>
    <dbReference type="NCBI Taxonomy" id="39272"/>
    <lineage>
        <taxon>Eukaryota</taxon>
        <taxon>Metazoa</taxon>
        <taxon>Ecdysozoa</taxon>
        <taxon>Arthropoda</taxon>
        <taxon>Hexapoda</taxon>
        <taxon>Collembola</taxon>
        <taxon>Symphypleona</taxon>
        <taxon>Sminthuridae</taxon>
        <taxon>Allacma</taxon>
    </lineage>
</organism>
<dbReference type="AlphaFoldDB" id="A0A8J2PI07"/>
<dbReference type="Proteomes" id="UP000708208">
    <property type="component" value="Unassembled WGS sequence"/>
</dbReference>
<dbReference type="EMBL" id="CAJVCH010323146">
    <property type="protein sequence ID" value="CAG7786689.1"/>
    <property type="molecule type" value="Genomic_DNA"/>
</dbReference>
<keyword evidence="2" id="KW-1185">Reference proteome</keyword>
<evidence type="ECO:0000313" key="1">
    <source>
        <dbReference type="EMBL" id="CAG7786689.1"/>
    </source>
</evidence>
<gene>
    <name evidence="1" type="ORF">AFUS01_LOCUS25247</name>
</gene>
<accession>A0A8J2PI07</accession>
<comment type="caution">
    <text evidence="1">The sequence shown here is derived from an EMBL/GenBank/DDBJ whole genome shotgun (WGS) entry which is preliminary data.</text>
</comment>